<comment type="subunit">
    <text evidence="6">Homodimer.</text>
</comment>
<dbReference type="InterPro" id="IPR006151">
    <property type="entry name" value="Shikm_DH/Glu-tRNA_Rdtase"/>
</dbReference>
<dbReference type="UniPathway" id="UPA00053">
    <property type="reaction ID" value="UER00087"/>
</dbReference>
<dbReference type="KEGG" id="pfm:Pyrfu_0793"/>
<evidence type="ECO:0000259" key="7">
    <source>
        <dbReference type="Pfam" id="PF01488"/>
    </source>
</evidence>
<dbReference type="InterPro" id="IPR022893">
    <property type="entry name" value="Shikimate_DH_fam"/>
</dbReference>
<dbReference type="AlphaFoldDB" id="G0EDH7"/>
<dbReference type="GO" id="GO:0008652">
    <property type="term" value="P:amino acid biosynthetic process"/>
    <property type="evidence" value="ECO:0007669"/>
    <property type="project" value="UniProtKB-KW"/>
</dbReference>
<feature type="binding site" evidence="6">
    <location>
        <position position="90"/>
    </location>
    <ligand>
        <name>shikimate</name>
        <dbReference type="ChEBI" id="CHEBI:36208"/>
    </ligand>
</feature>
<feature type="binding site" evidence="6">
    <location>
        <position position="65"/>
    </location>
    <ligand>
        <name>shikimate</name>
        <dbReference type="ChEBI" id="CHEBI:36208"/>
    </ligand>
</feature>
<evidence type="ECO:0000256" key="3">
    <source>
        <dbReference type="ARBA" id="ARBA00022857"/>
    </source>
</evidence>
<evidence type="ECO:0000256" key="1">
    <source>
        <dbReference type="ARBA" id="ARBA00012962"/>
    </source>
</evidence>
<dbReference type="Pfam" id="PF08501">
    <property type="entry name" value="Shikimate_dh_N"/>
    <property type="match status" value="1"/>
</dbReference>
<dbReference type="Pfam" id="PF01488">
    <property type="entry name" value="Shikimate_DH"/>
    <property type="match status" value="1"/>
</dbReference>
<dbReference type="EMBL" id="CP002838">
    <property type="protein sequence ID" value="AEM38662.1"/>
    <property type="molecule type" value="Genomic_DNA"/>
</dbReference>
<dbReference type="SUPFAM" id="SSF53223">
    <property type="entry name" value="Aminoacid dehydrogenase-like, N-terminal domain"/>
    <property type="match status" value="1"/>
</dbReference>
<keyword evidence="10" id="KW-1185">Reference proteome</keyword>
<dbReference type="GO" id="GO:0009423">
    <property type="term" value="P:chorismate biosynthetic process"/>
    <property type="evidence" value="ECO:0007669"/>
    <property type="project" value="UniProtKB-UniRule"/>
</dbReference>
<comment type="pathway">
    <text evidence="6">Metabolic intermediate biosynthesis; chorismate biosynthesis; chorismate from D-erythrose 4-phosphate and phosphoenolpyruvate: step 4/7.</text>
</comment>
<feature type="binding site" evidence="6">
    <location>
        <position position="243"/>
    </location>
    <ligand>
        <name>NADP(+)</name>
        <dbReference type="ChEBI" id="CHEBI:58349"/>
    </ligand>
</feature>
<dbReference type="OrthoDB" id="15360at2157"/>
<dbReference type="Proteomes" id="UP000001037">
    <property type="component" value="Chromosome"/>
</dbReference>
<keyword evidence="2 6" id="KW-0028">Amino-acid biosynthesis</keyword>
<dbReference type="GeneID" id="11139261"/>
<evidence type="ECO:0000256" key="4">
    <source>
        <dbReference type="ARBA" id="ARBA00023002"/>
    </source>
</evidence>
<feature type="binding site" evidence="6">
    <location>
        <position position="105"/>
    </location>
    <ligand>
        <name>shikimate</name>
        <dbReference type="ChEBI" id="CHEBI:36208"/>
    </ligand>
</feature>
<name>G0EDH7_PYRF1</name>
<dbReference type="STRING" id="694429.Pyrfu_0793"/>
<comment type="catalytic activity">
    <reaction evidence="6">
        <text>shikimate + NADP(+) = 3-dehydroshikimate + NADPH + H(+)</text>
        <dbReference type="Rhea" id="RHEA:17737"/>
        <dbReference type="ChEBI" id="CHEBI:15378"/>
        <dbReference type="ChEBI" id="CHEBI:16630"/>
        <dbReference type="ChEBI" id="CHEBI:36208"/>
        <dbReference type="ChEBI" id="CHEBI:57783"/>
        <dbReference type="ChEBI" id="CHEBI:58349"/>
        <dbReference type="EC" id="1.1.1.25"/>
    </reaction>
</comment>
<evidence type="ECO:0000256" key="5">
    <source>
        <dbReference type="ARBA" id="ARBA00023141"/>
    </source>
</evidence>
<dbReference type="PANTHER" id="PTHR21089">
    <property type="entry name" value="SHIKIMATE DEHYDROGENASE"/>
    <property type="match status" value="1"/>
</dbReference>
<feature type="binding site" evidence="6">
    <location>
        <begin position="151"/>
        <end position="156"/>
    </location>
    <ligand>
        <name>NADP(+)</name>
        <dbReference type="ChEBI" id="CHEBI:58349"/>
    </ligand>
</feature>
<dbReference type="GO" id="GO:0050661">
    <property type="term" value="F:NADP binding"/>
    <property type="evidence" value="ECO:0007669"/>
    <property type="project" value="InterPro"/>
</dbReference>
<dbReference type="SUPFAM" id="SSF51735">
    <property type="entry name" value="NAD(P)-binding Rossmann-fold domains"/>
    <property type="match status" value="1"/>
</dbReference>
<dbReference type="Gene3D" id="3.40.50.720">
    <property type="entry name" value="NAD(P)-binding Rossmann-like Domain"/>
    <property type="match status" value="1"/>
</dbReference>
<organism evidence="9 10">
    <name type="scientific">Pyrolobus fumarii (strain DSM 11204 / 1A)</name>
    <dbReference type="NCBI Taxonomy" id="694429"/>
    <lineage>
        <taxon>Archaea</taxon>
        <taxon>Thermoproteota</taxon>
        <taxon>Thermoprotei</taxon>
        <taxon>Desulfurococcales</taxon>
        <taxon>Pyrodictiaceae</taxon>
        <taxon>Pyrolobus</taxon>
    </lineage>
</organism>
<feature type="binding site" evidence="6">
    <location>
        <position position="220"/>
    </location>
    <ligand>
        <name>NADP(+)</name>
        <dbReference type="ChEBI" id="CHEBI:58349"/>
    </ligand>
</feature>
<feature type="binding site" evidence="6">
    <location>
        <begin position="19"/>
        <end position="21"/>
    </location>
    <ligand>
        <name>shikimate</name>
        <dbReference type="ChEBI" id="CHEBI:36208"/>
    </ligand>
</feature>
<dbReference type="InterPro" id="IPR036291">
    <property type="entry name" value="NAD(P)-bd_dom_sf"/>
</dbReference>
<keyword evidence="3 6" id="KW-0521">NADP</keyword>
<gene>
    <name evidence="6" type="primary">aroE</name>
    <name evidence="9" type="ordered locus">Pyrfu_0793</name>
</gene>
<feature type="domain" description="Quinate/shikimate 5-dehydrogenase/glutamyl-tRNA reductase" evidence="7">
    <location>
        <begin position="121"/>
        <end position="193"/>
    </location>
</feature>
<dbReference type="HAMAP" id="MF_00222">
    <property type="entry name" value="Shikimate_DH_AroE"/>
    <property type="match status" value="1"/>
</dbReference>
<comment type="function">
    <text evidence="6">Involved in the biosynthesis of the chorismate, which leads to the biosynthesis of aromatic amino acids. Catalyzes the reversible NADPH linked reduction of 3-dehydroshikimate (DHSA) to yield shikimate (SA).</text>
</comment>
<dbReference type="HOGENOM" id="CLU_044063_4_1_2"/>
<feature type="active site" description="Proton acceptor" evidence="6">
    <location>
        <position position="69"/>
    </location>
</feature>
<evidence type="ECO:0000313" key="9">
    <source>
        <dbReference type="EMBL" id="AEM38662.1"/>
    </source>
</evidence>
<feature type="domain" description="Shikimate dehydrogenase substrate binding N-terminal" evidence="8">
    <location>
        <begin position="11"/>
        <end position="92"/>
    </location>
</feature>
<dbReference type="GO" id="GO:0009073">
    <property type="term" value="P:aromatic amino acid family biosynthetic process"/>
    <property type="evidence" value="ECO:0007669"/>
    <property type="project" value="UniProtKB-KW"/>
</dbReference>
<reference evidence="9 10" key="1">
    <citation type="journal article" date="2011" name="Stand. Genomic Sci.">
        <title>Complete genome sequence of the hyperthermophilic chemolithoautotroph Pyrolobus fumarii type strain (1A).</title>
        <authorList>
            <person name="Anderson I."/>
            <person name="Goker M."/>
            <person name="Nolan M."/>
            <person name="Lucas S."/>
            <person name="Hammon N."/>
            <person name="Deshpande S."/>
            <person name="Cheng J.F."/>
            <person name="Tapia R."/>
            <person name="Han C."/>
            <person name="Goodwin L."/>
            <person name="Pitluck S."/>
            <person name="Huntemann M."/>
            <person name="Liolios K."/>
            <person name="Ivanova N."/>
            <person name="Pagani I."/>
            <person name="Mavromatis K."/>
            <person name="Ovchinikova G."/>
            <person name="Pati A."/>
            <person name="Chen A."/>
            <person name="Palaniappan K."/>
            <person name="Land M."/>
            <person name="Hauser L."/>
            <person name="Brambilla E.M."/>
            <person name="Huber H."/>
            <person name="Yasawong M."/>
            <person name="Rohde M."/>
            <person name="Spring S."/>
            <person name="Abt B."/>
            <person name="Sikorski J."/>
            <person name="Wirth R."/>
            <person name="Detter J.C."/>
            <person name="Woyke T."/>
            <person name="Bristow J."/>
            <person name="Eisen J.A."/>
            <person name="Markowitz V."/>
            <person name="Hugenholtz P."/>
            <person name="Kyrpides N.C."/>
            <person name="Klenk H.P."/>
            <person name="Lapidus A."/>
        </authorList>
    </citation>
    <scope>NUCLEOTIDE SEQUENCE [LARGE SCALE GENOMIC DNA]</scope>
    <source>
        <strain evidence="10">DSM 11204 / 1A</strain>
    </source>
</reference>
<evidence type="ECO:0000313" key="10">
    <source>
        <dbReference type="Proteomes" id="UP000001037"/>
    </source>
</evidence>
<keyword evidence="5 6" id="KW-0057">Aromatic amino acid biosynthesis</keyword>
<comment type="caution">
    <text evidence="6">Lacks conserved residue(s) required for the propagation of feature annotation.</text>
</comment>
<dbReference type="NCBIfam" id="TIGR00507">
    <property type="entry name" value="aroE"/>
    <property type="match status" value="1"/>
</dbReference>
<dbReference type="GO" id="GO:0019632">
    <property type="term" value="P:shikimate metabolic process"/>
    <property type="evidence" value="ECO:0007669"/>
    <property type="project" value="InterPro"/>
</dbReference>
<feature type="binding site" evidence="6">
    <location>
        <begin position="127"/>
        <end position="131"/>
    </location>
    <ligand>
        <name>NADP(+)</name>
        <dbReference type="ChEBI" id="CHEBI:58349"/>
    </ligand>
</feature>
<dbReference type="InterPro" id="IPR011342">
    <property type="entry name" value="Shikimate_DH"/>
</dbReference>
<feature type="binding site" evidence="6">
    <location>
        <position position="250"/>
    </location>
    <ligand>
        <name>shikimate</name>
        <dbReference type="ChEBI" id="CHEBI:36208"/>
    </ligand>
</feature>
<evidence type="ECO:0000256" key="6">
    <source>
        <dbReference type="HAMAP-Rule" id="MF_00222"/>
    </source>
</evidence>
<evidence type="ECO:0000256" key="2">
    <source>
        <dbReference type="ARBA" id="ARBA00022605"/>
    </source>
</evidence>
<accession>G0EDH7</accession>
<feature type="binding site" evidence="6">
    <location>
        <position position="222"/>
    </location>
    <ligand>
        <name>shikimate</name>
        <dbReference type="ChEBI" id="CHEBI:36208"/>
    </ligand>
</feature>
<keyword evidence="4 6" id="KW-0560">Oxidoreductase</keyword>
<dbReference type="CDD" id="cd01065">
    <property type="entry name" value="NAD_bind_Shikimate_DH"/>
    <property type="match status" value="1"/>
</dbReference>
<dbReference type="InterPro" id="IPR046346">
    <property type="entry name" value="Aminoacid_DH-like_N_sf"/>
</dbReference>
<protein>
    <recommendedName>
        <fullName evidence="1 6">Shikimate dehydrogenase (NADP(+))</fullName>
        <shortName evidence="6">SDH</shortName>
        <ecNumber evidence="1 6">1.1.1.25</ecNumber>
    </recommendedName>
</protein>
<dbReference type="PANTHER" id="PTHR21089:SF1">
    <property type="entry name" value="BIFUNCTIONAL 3-DEHYDROQUINATE DEHYDRATASE_SHIKIMATE DEHYDROGENASE, CHLOROPLASTIC"/>
    <property type="match status" value="1"/>
</dbReference>
<comment type="similarity">
    <text evidence="6">Belongs to the shikimate dehydrogenase family.</text>
</comment>
<dbReference type="GO" id="GO:0004764">
    <property type="term" value="F:shikimate 3-dehydrogenase (NADP+) activity"/>
    <property type="evidence" value="ECO:0007669"/>
    <property type="project" value="UniProtKB-UniRule"/>
</dbReference>
<dbReference type="InterPro" id="IPR013708">
    <property type="entry name" value="Shikimate_DH-bd_N"/>
</dbReference>
<sequence length="291" mass="31363">MLVGPKRLYGLIGHPVAQSLSPVIHESVYRKVGVEAVYLLWDVEGREVHFVVEGLRNLANGFNVTIPHKERVRAHCDSESSEVSILGAVNTVKVEGAKLHCFNTDVYGVERCLRGLASDGFTMLVLGAGGAAKAAVLAAQHLGASTVIISNRTRSRAVQLAGIAEALGLRARVVAWPPPREAIEEADVLFNATPLGMEGVGGAPPVDTDAISPKHVVFDAIYKPLETPLIRAARERNARTVDGLCMLVWQALEADRIWLGIDPSEKLYQAARKAALEALQRAVSRRARSTS</sequence>
<dbReference type="RefSeq" id="WP_014026339.1">
    <property type="nucleotide sequence ID" value="NC_015931.1"/>
</dbReference>
<dbReference type="InParanoid" id="G0EDH7"/>
<proteinExistence type="inferred from homology"/>
<evidence type="ECO:0000259" key="8">
    <source>
        <dbReference type="Pfam" id="PF08501"/>
    </source>
</evidence>
<dbReference type="Gene3D" id="3.40.50.10860">
    <property type="entry name" value="Leucine Dehydrogenase, chain A, domain 1"/>
    <property type="match status" value="1"/>
</dbReference>
<dbReference type="EC" id="1.1.1.25" evidence="1 6"/>
<dbReference type="eggNOG" id="arCOG01033">
    <property type="taxonomic scope" value="Archaea"/>
</dbReference>